<proteinExistence type="predicted"/>
<dbReference type="Proteomes" id="UP000191112">
    <property type="component" value="Unassembled WGS sequence"/>
</dbReference>
<dbReference type="RefSeq" id="WP_079665837.1">
    <property type="nucleotide sequence ID" value="NZ_FUYZ01000001.1"/>
</dbReference>
<protein>
    <recommendedName>
        <fullName evidence="3">DUF2116 family Zn-ribbon domain-containing protein</fullName>
    </recommendedName>
</protein>
<organism evidence="1 2">
    <name type="scientific">Soonwooa buanensis</name>
    <dbReference type="NCBI Taxonomy" id="619805"/>
    <lineage>
        <taxon>Bacteria</taxon>
        <taxon>Pseudomonadati</taxon>
        <taxon>Bacteroidota</taxon>
        <taxon>Flavobacteriia</taxon>
        <taxon>Flavobacteriales</taxon>
        <taxon>Weeksellaceae</taxon>
        <taxon>Chryseobacterium group</taxon>
        <taxon>Soonwooa</taxon>
    </lineage>
</organism>
<dbReference type="OrthoDB" id="5187906at2"/>
<reference evidence="1 2" key="1">
    <citation type="submission" date="2017-02" db="EMBL/GenBank/DDBJ databases">
        <authorList>
            <person name="Peterson S.W."/>
        </authorList>
    </citation>
    <scope>NUCLEOTIDE SEQUENCE [LARGE SCALE GENOMIC DNA]</scope>
    <source>
        <strain evidence="1 2">DSM 22323</strain>
    </source>
</reference>
<evidence type="ECO:0008006" key="3">
    <source>
        <dbReference type="Google" id="ProtNLM"/>
    </source>
</evidence>
<dbReference type="AlphaFoldDB" id="A0A1T5D3L5"/>
<keyword evidence="2" id="KW-1185">Reference proteome</keyword>
<evidence type="ECO:0000313" key="2">
    <source>
        <dbReference type="Proteomes" id="UP000191112"/>
    </source>
</evidence>
<evidence type="ECO:0000313" key="1">
    <source>
        <dbReference type="EMBL" id="SKB66207.1"/>
    </source>
</evidence>
<gene>
    <name evidence="1" type="ORF">SAMN05660477_00571</name>
</gene>
<name>A0A1T5D3L5_9FLAO</name>
<accession>A0A1T5D3L5</accession>
<dbReference type="STRING" id="619805.SAMN05660477_00571"/>
<sequence length="116" mass="13700">MQTCPECGEKIVGRSDKKFCSDACRNSYNNRINKDTTNLMRNINYQLRKNHRILTDCNIDGKTKILKSKLLALGFSFEYFTQMVVYKNASEYRFVYDQGYKFLEDDWILLVKNISN</sequence>
<dbReference type="EMBL" id="FUYZ01000001">
    <property type="protein sequence ID" value="SKB66207.1"/>
    <property type="molecule type" value="Genomic_DNA"/>
</dbReference>